<organism evidence="1 2">
    <name type="scientific">Ornithinimicrobium kibberense</name>
    <dbReference type="NCBI Taxonomy" id="282060"/>
    <lineage>
        <taxon>Bacteria</taxon>
        <taxon>Bacillati</taxon>
        <taxon>Actinomycetota</taxon>
        <taxon>Actinomycetes</taxon>
        <taxon>Micrococcales</taxon>
        <taxon>Ornithinimicrobiaceae</taxon>
        <taxon>Ornithinimicrobium</taxon>
    </lineage>
</organism>
<dbReference type="EMBL" id="JBHMAX010000027">
    <property type="protein sequence ID" value="MFB9733235.1"/>
    <property type="molecule type" value="Genomic_DNA"/>
</dbReference>
<sequence>MAATAKVGGGDWHYGTYLVWNGKACYSNYMHYGVSHGSTAIIASARDSDWQAAGRWSEAVAVAGVVYDCSTYWRT</sequence>
<dbReference type="InterPro" id="IPR006540">
    <property type="entry name" value="Lactococcin_972"/>
</dbReference>
<gene>
    <name evidence="1" type="ORF">ACFFN0_14390</name>
</gene>
<evidence type="ECO:0000313" key="1">
    <source>
        <dbReference type="EMBL" id="MFB9733235.1"/>
    </source>
</evidence>
<protein>
    <submittedName>
        <fullName evidence="1">Lactococcin 972 family bacteriocin</fullName>
    </submittedName>
</protein>
<comment type="caution">
    <text evidence="1">The sequence shown here is derived from an EMBL/GenBank/DDBJ whole genome shotgun (WGS) entry which is preliminary data.</text>
</comment>
<dbReference type="Proteomes" id="UP001589613">
    <property type="component" value="Unassembled WGS sequence"/>
</dbReference>
<dbReference type="Pfam" id="PF09683">
    <property type="entry name" value="Lactococcin_972"/>
    <property type="match status" value="1"/>
</dbReference>
<reference evidence="1 2" key="1">
    <citation type="submission" date="2024-09" db="EMBL/GenBank/DDBJ databases">
        <authorList>
            <person name="Sun Q."/>
            <person name="Mori K."/>
        </authorList>
    </citation>
    <scope>NUCLEOTIDE SEQUENCE [LARGE SCALE GENOMIC DNA]</scope>
    <source>
        <strain evidence="1 2">JCM 12763</strain>
    </source>
</reference>
<keyword evidence="2" id="KW-1185">Reference proteome</keyword>
<name>A0ABV5V5X9_9MICO</name>
<accession>A0ABV5V5X9</accession>
<dbReference type="Gene3D" id="2.60.40.2850">
    <property type="match status" value="1"/>
</dbReference>
<proteinExistence type="predicted"/>
<evidence type="ECO:0000313" key="2">
    <source>
        <dbReference type="Proteomes" id="UP001589613"/>
    </source>
</evidence>
<dbReference type="RefSeq" id="WP_377466658.1">
    <property type="nucleotide sequence ID" value="NZ_JBHMAX010000027.1"/>
</dbReference>